<dbReference type="EMBL" id="JBCLUF010000041">
    <property type="protein sequence ID" value="MEY8663038.1"/>
    <property type="molecule type" value="Genomic_DNA"/>
</dbReference>
<evidence type="ECO:0008006" key="4">
    <source>
        <dbReference type="Google" id="ProtNLM"/>
    </source>
</evidence>
<sequence length="117" mass="14136">MTKQSFKQYCTFLLQGSVSLFVLLLLGSLVVTQGQRLGLYYYFLSNYFLLYPYNERCKFQTRLQMRGNLQRSRRKQPEMTRRKQESDLLNRLALNFLTRCVDLLLAPFYFLQNYFKE</sequence>
<keyword evidence="1" id="KW-0812">Transmembrane</keyword>
<name>A0ABV4DS83_9LACO</name>
<feature type="transmembrane region" description="Helical" evidence="1">
    <location>
        <begin position="12"/>
        <end position="31"/>
    </location>
</feature>
<evidence type="ECO:0000313" key="2">
    <source>
        <dbReference type="EMBL" id="MEY8663038.1"/>
    </source>
</evidence>
<keyword evidence="1" id="KW-1133">Transmembrane helix</keyword>
<comment type="caution">
    <text evidence="2">The sequence shown here is derived from an EMBL/GenBank/DDBJ whole genome shotgun (WGS) entry which is preliminary data.</text>
</comment>
<accession>A0ABV4DS83</accession>
<proteinExistence type="predicted"/>
<organism evidence="2 3">
    <name type="scientific">Ligilactobacillus faecis</name>
    <dbReference type="NCBI Taxonomy" id="762833"/>
    <lineage>
        <taxon>Bacteria</taxon>
        <taxon>Bacillati</taxon>
        <taxon>Bacillota</taxon>
        <taxon>Bacilli</taxon>
        <taxon>Lactobacillales</taxon>
        <taxon>Lactobacillaceae</taxon>
        <taxon>Ligilactobacillus</taxon>
    </lineage>
</organism>
<evidence type="ECO:0000256" key="1">
    <source>
        <dbReference type="SAM" id="Phobius"/>
    </source>
</evidence>
<dbReference type="RefSeq" id="WP_369943040.1">
    <property type="nucleotide sequence ID" value="NZ_JBCLUF010000041.1"/>
</dbReference>
<evidence type="ECO:0000313" key="3">
    <source>
        <dbReference type="Proteomes" id="UP001565236"/>
    </source>
</evidence>
<keyword evidence="3" id="KW-1185">Reference proteome</keyword>
<keyword evidence="1" id="KW-0472">Membrane</keyword>
<reference evidence="2 3" key="1">
    <citation type="submission" date="2024-03" db="EMBL/GenBank/DDBJ databases">
        <title>Mouse gut bacterial collection (mGBC) of GemPharmatech.</title>
        <authorList>
            <person name="He Y."/>
            <person name="Dong L."/>
            <person name="Wu D."/>
            <person name="Gao X."/>
            <person name="Lin Z."/>
        </authorList>
    </citation>
    <scope>NUCLEOTIDE SEQUENCE [LARGE SCALE GENOMIC DNA]</scope>
    <source>
        <strain evidence="2 3">15-30</strain>
    </source>
</reference>
<protein>
    <recommendedName>
        <fullName evidence="4">Transmembrane protein</fullName>
    </recommendedName>
</protein>
<dbReference type="Proteomes" id="UP001565236">
    <property type="component" value="Unassembled WGS sequence"/>
</dbReference>
<gene>
    <name evidence="2" type="ORF">AALT52_09080</name>
</gene>